<dbReference type="Ensembl" id="ENSSFOT00015069215.1">
    <property type="protein sequence ID" value="ENSSFOP00015055408.1"/>
    <property type="gene ID" value="ENSSFOG00015027470.1"/>
</dbReference>
<protein>
    <submittedName>
        <fullName evidence="4">Cyclin dependent kinase inhibitor 1A</fullName>
    </submittedName>
</protein>
<dbReference type="Gene3D" id="4.10.365.10">
    <property type="entry name" value="p27"/>
    <property type="match status" value="1"/>
</dbReference>
<reference evidence="4" key="2">
    <citation type="submission" date="2025-08" db="UniProtKB">
        <authorList>
            <consortium name="Ensembl"/>
        </authorList>
    </citation>
    <scope>IDENTIFICATION</scope>
</reference>
<name>A0A8C9TQI5_SCLFO</name>
<dbReference type="GO" id="GO:2000045">
    <property type="term" value="P:regulation of G1/S transition of mitotic cell cycle"/>
    <property type="evidence" value="ECO:0007669"/>
    <property type="project" value="TreeGrafter"/>
</dbReference>
<dbReference type="GO" id="GO:0000307">
    <property type="term" value="C:cyclin-dependent protein kinase holoenzyme complex"/>
    <property type="evidence" value="ECO:0007669"/>
    <property type="project" value="TreeGrafter"/>
</dbReference>
<dbReference type="AlphaFoldDB" id="A0A8C9TQI5"/>
<dbReference type="GO" id="GO:0006974">
    <property type="term" value="P:DNA damage response"/>
    <property type="evidence" value="ECO:0007669"/>
    <property type="project" value="TreeGrafter"/>
</dbReference>
<evidence type="ECO:0000313" key="5">
    <source>
        <dbReference type="Proteomes" id="UP000694397"/>
    </source>
</evidence>
<evidence type="ECO:0000313" key="4">
    <source>
        <dbReference type="Ensembl" id="ENSSFOP00015055408.1"/>
    </source>
</evidence>
<dbReference type="CTD" id="1026"/>
<dbReference type="GO" id="GO:0005634">
    <property type="term" value="C:nucleus"/>
    <property type="evidence" value="ECO:0007669"/>
    <property type="project" value="InterPro"/>
</dbReference>
<dbReference type="InterPro" id="IPR029841">
    <property type="entry name" value="CDKN1A"/>
</dbReference>
<dbReference type="Proteomes" id="UP000694397">
    <property type="component" value="Chromosome 2"/>
</dbReference>
<keyword evidence="2" id="KW-0649">Protein kinase inhibitor</keyword>
<feature type="domain" description="Cyclin-dependent kinase inhibitor" evidence="3">
    <location>
        <begin position="88"/>
        <end position="136"/>
    </location>
</feature>
<dbReference type="Pfam" id="PF02234">
    <property type="entry name" value="CDI"/>
    <property type="match status" value="1"/>
</dbReference>
<evidence type="ECO:0000256" key="1">
    <source>
        <dbReference type="ARBA" id="ARBA00006726"/>
    </source>
</evidence>
<proteinExistence type="inferred from homology"/>
<dbReference type="OrthoDB" id="6373236at2759"/>
<dbReference type="InterPro" id="IPR044898">
    <property type="entry name" value="CDI_dom_sf"/>
</dbReference>
<gene>
    <name evidence="4" type="primary">cdkn1a</name>
</gene>
<sequence length="228" mass="25614">MSCCAVGFAQACRSLARRRDRAAARVLPTEGNLNSRAHVPSRDLRPRLSRRRGLEVSVTSRRTIMCRIMPIEKRVLAALRSGSTRRILFGPVDHEGLRRDHQKLLRDDLEDASRRWGFDFLTDTPIEGSDFQWESVPVAKVPVLYRPSTVSVGEPQRLGAAPKPAVESVQRSRETVSCISESCNILSQNVESVPEVKQGHAVKRKQTNITDFYQAKRRAVSTPRKSGQ</sequence>
<keyword evidence="5" id="KW-1185">Reference proteome</keyword>
<dbReference type="GeneTree" id="ENSGT00940000159918"/>
<reference evidence="4" key="3">
    <citation type="submission" date="2025-09" db="UniProtKB">
        <authorList>
            <consortium name="Ensembl"/>
        </authorList>
    </citation>
    <scope>IDENTIFICATION</scope>
</reference>
<organism evidence="4 5">
    <name type="scientific">Scleropages formosus</name>
    <name type="common">Asian bonytongue</name>
    <name type="synonym">Osteoglossum formosum</name>
    <dbReference type="NCBI Taxonomy" id="113540"/>
    <lineage>
        <taxon>Eukaryota</taxon>
        <taxon>Metazoa</taxon>
        <taxon>Chordata</taxon>
        <taxon>Craniata</taxon>
        <taxon>Vertebrata</taxon>
        <taxon>Euteleostomi</taxon>
        <taxon>Actinopterygii</taxon>
        <taxon>Neopterygii</taxon>
        <taxon>Teleostei</taxon>
        <taxon>Osteoglossocephala</taxon>
        <taxon>Osteoglossomorpha</taxon>
        <taxon>Osteoglossiformes</taxon>
        <taxon>Osteoglossidae</taxon>
        <taxon>Scleropages</taxon>
    </lineage>
</organism>
<dbReference type="RefSeq" id="XP_018588515.1">
    <property type="nucleotide sequence ID" value="XM_018732999.2"/>
</dbReference>
<comment type="similarity">
    <text evidence="1">Belongs to the CDI family.</text>
</comment>
<dbReference type="GeneID" id="108922701"/>
<evidence type="ECO:0000256" key="2">
    <source>
        <dbReference type="ARBA" id="ARBA00023013"/>
    </source>
</evidence>
<evidence type="ECO:0000259" key="3">
    <source>
        <dbReference type="Pfam" id="PF02234"/>
    </source>
</evidence>
<accession>A0A8C9TQI5</accession>
<dbReference type="InterPro" id="IPR003175">
    <property type="entry name" value="CDI_dom"/>
</dbReference>
<reference evidence="4 5" key="1">
    <citation type="submission" date="2019-04" db="EMBL/GenBank/DDBJ databases">
        <authorList>
            <consortium name="Wellcome Sanger Institute Data Sharing"/>
        </authorList>
    </citation>
    <scope>NUCLEOTIDE SEQUENCE [LARGE SCALE GENOMIC DNA]</scope>
</reference>
<dbReference type="PANTHER" id="PTHR46778">
    <property type="entry name" value="CYCLIN-DEPENDENT KINASE INHIBITOR 1-RELATED"/>
    <property type="match status" value="1"/>
</dbReference>
<dbReference type="GO" id="GO:0072331">
    <property type="term" value="P:signal transduction by p53 class mediator"/>
    <property type="evidence" value="ECO:0007669"/>
    <property type="project" value="InterPro"/>
</dbReference>
<dbReference type="GO" id="GO:0004861">
    <property type="term" value="F:cyclin-dependent protein serine/threonine kinase inhibitor activity"/>
    <property type="evidence" value="ECO:0007669"/>
    <property type="project" value="InterPro"/>
</dbReference>
<dbReference type="PANTHER" id="PTHR46778:SF1">
    <property type="entry name" value="CYCLIN-DEPENDENT KINASE INHIBITOR 1"/>
    <property type="match status" value="1"/>
</dbReference>
<dbReference type="KEGG" id="sfm:108922701"/>